<feature type="coiled-coil region" evidence="1">
    <location>
        <begin position="96"/>
        <end position="155"/>
    </location>
</feature>
<reference evidence="2 3" key="1">
    <citation type="submission" date="2020-07" db="EMBL/GenBank/DDBJ databases">
        <title>Electron transfer.</title>
        <authorList>
            <person name="Huang L."/>
            <person name="Liu X."/>
            <person name="Zhou S."/>
        </authorList>
    </citation>
    <scope>NUCLEOTIDE SEQUENCE [LARGE SCALE GENOMIC DNA]</scope>
    <source>
        <strain evidence="2 3">Lx1</strain>
    </source>
</reference>
<evidence type="ECO:0000313" key="3">
    <source>
        <dbReference type="Proteomes" id="UP000512286"/>
    </source>
</evidence>
<evidence type="ECO:0000313" key="2">
    <source>
        <dbReference type="EMBL" id="QLY79320.1"/>
    </source>
</evidence>
<dbReference type="KEGG" id="cint:HZF06_20105"/>
<gene>
    <name evidence="2" type="ORF">HZF06_20105</name>
</gene>
<sequence length="808" mass="86857">MAGISYEIGAIVTLKDMTASVWTKLQKQQEDFKKSIKETKNELESAFSSSISIKLDTSSFMSSINEVKNEFNNIQSTSVEVNVHINKKEEEAPKPKSKTREEIDEKKKELKQALSEKLTLKISNLELLNDIKNKKSEIQKDKENKREIKTKAQNNKKAANTVARATNDAVLNSYVKDYRDKIENGLSKVSLPVKNMALKVSTSKAVTGVSSFITSVKNKKADLTLGFKNKVSNISNKVSSKVVDARSALKFNKVSYMTLALKDIAGDKIKSIMKKPRSMVVSAVAKTASALSGVKALASAVKKPFVTAIAAKEVVTDKVKEIKTSLSELGKKVFSPVIQIKDNISGAIGKVGTFAKGAIGAGVQGAQALAKVGVAMITSGAELEQQQISMKQVMGANNKGKSDSELSSMSANYMKDIRDSGASNGFESKDVVQAGTKALGIAGGDTGEAMNLVKMAQDMAALNPGKTAAEAMEALEEVRNGGTSKLKDFNMDVSEDDAKNLGLKGVMDQKLKPQFGGGAAKMGQSGIGLVSTIKEKVKNKGQDMGLSMLEKMKPVLSGIVKILDSPGFANFSNRIGAGISFVFEKIGTFATFIQGKMPQIQEFIGGAMKFIGDKFGWIGEKMPFLQQILETGWNAIAAVFTTVQPMIEPLLSILIDGVRLIFEGFQLAFPYIQEIVTSVWENVQPIFEALSNGLSWVADKFGKLLDWIGGGSSSSDSGSSGGGRNVDGSHANGLKNVPFDGYIAELHKGEAVIPASQNPYNSSTSYSTGGSVVFTKLADQIVVREEADIDRIADKLVRQLQKTSFNKA</sequence>
<evidence type="ECO:0000256" key="1">
    <source>
        <dbReference type="SAM" id="Coils"/>
    </source>
</evidence>
<dbReference type="RefSeq" id="WP_181601494.1">
    <property type="nucleotide sequence ID" value="NZ_CP059378.1"/>
</dbReference>
<name>A0A7D7A315_9CLOT</name>
<evidence type="ECO:0008006" key="4">
    <source>
        <dbReference type="Google" id="ProtNLM"/>
    </source>
</evidence>
<keyword evidence="1" id="KW-0175">Coiled coil</keyword>
<organism evidence="2 3">
    <name type="scientific">Clostridium intestinale</name>
    <dbReference type="NCBI Taxonomy" id="36845"/>
    <lineage>
        <taxon>Bacteria</taxon>
        <taxon>Bacillati</taxon>
        <taxon>Bacillota</taxon>
        <taxon>Clostridia</taxon>
        <taxon>Eubacteriales</taxon>
        <taxon>Clostridiaceae</taxon>
        <taxon>Clostridium</taxon>
    </lineage>
</organism>
<dbReference type="Proteomes" id="UP000512286">
    <property type="component" value="Chromosome"/>
</dbReference>
<accession>A0A7D7A315</accession>
<dbReference type="AlphaFoldDB" id="A0A7D7A315"/>
<protein>
    <recommendedName>
        <fullName evidence="4">Phage tail tape measure protein</fullName>
    </recommendedName>
</protein>
<proteinExistence type="predicted"/>
<dbReference type="EMBL" id="CP059378">
    <property type="protein sequence ID" value="QLY79320.1"/>
    <property type="molecule type" value="Genomic_DNA"/>
</dbReference>